<sequence>MSEAVRLFSNGSTPGREAIHSSAGSVTSVSCRPEGVSPSNNRHTFSLSITQRPQVSEQTWASCRASFARGLSYTV</sequence>
<gene>
    <name evidence="2" type="ORF">ATANTOWER_001192</name>
</gene>
<reference evidence="2 3" key="1">
    <citation type="submission" date="2021-07" db="EMBL/GenBank/DDBJ databases">
        <authorList>
            <person name="Palmer J.M."/>
        </authorList>
    </citation>
    <scope>NUCLEOTIDE SEQUENCE [LARGE SCALE GENOMIC DNA]</scope>
    <source>
        <strain evidence="2 3">AT_MEX2019</strain>
        <tissue evidence="2">Muscle</tissue>
    </source>
</reference>
<dbReference type="EMBL" id="JAHUTI010020788">
    <property type="protein sequence ID" value="MED6239058.1"/>
    <property type="molecule type" value="Genomic_DNA"/>
</dbReference>
<name>A0ABU7AM27_9TELE</name>
<dbReference type="Proteomes" id="UP001345963">
    <property type="component" value="Unassembled WGS sequence"/>
</dbReference>
<evidence type="ECO:0000313" key="3">
    <source>
        <dbReference type="Proteomes" id="UP001345963"/>
    </source>
</evidence>
<evidence type="ECO:0000313" key="2">
    <source>
        <dbReference type="EMBL" id="MED6239058.1"/>
    </source>
</evidence>
<feature type="region of interest" description="Disordered" evidence="1">
    <location>
        <begin position="1"/>
        <end position="44"/>
    </location>
</feature>
<organism evidence="2 3">
    <name type="scientific">Ataeniobius toweri</name>
    <dbReference type="NCBI Taxonomy" id="208326"/>
    <lineage>
        <taxon>Eukaryota</taxon>
        <taxon>Metazoa</taxon>
        <taxon>Chordata</taxon>
        <taxon>Craniata</taxon>
        <taxon>Vertebrata</taxon>
        <taxon>Euteleostomi</taxon>
        <taxon>Actinopterygii</taxon>
        <taxon>Neopterygii</taxon>
        <taxon>Teleostei</taxon>
        <taxon>Neoteleostei</taxon>
        <taxon>Acanthomorphata</taxon>
        <taxon>Ovalentaria</taxon>
        <taxon>Atherinomorphae</taxon>
        <taxon>Cyprinodontiformes</taxon>
        <taxon>Goodeidae</taxon>
        <taxon>Ataeniobius</taxon>
    </lineage>
</organism>
<accession>A0ABU7AM27</accession>
<comment type="caution">
    <text evidence="2">The sequence shown here is derived from an EMBL/GenBank/DDBJ whole genome shotgun (WGS) entry which is preliminary data.</text>
</comment>
<evidence type="ECO:0000256" key="1">
    <source>
        <dbReference type="SAM" id="MobiDB-lite"/>
    </source>
</evidence>
<protein>
    <submittedName>
        <fullName evidence="2">Uncharacterized protein</fullName>
    </submittedName>
</protein>
<proteinExistence type="predicted"/>
<keyword evidence="3" id="KW-1185">Reference proteome</keyword>
<dbReference type="PROSITE" id="PS51257">
    <property type="entry name" value="PROKAR_LIPOPROTEIN"/>
    <property type="match status" value="1"/>
</dbReference>